<evidence type="ECO:0000259" key="2">
    <source>
        <dbReference type="SMART" id="SM00903"/>
    </source>
</evidence>
<keyword evidence="4" id="KW-1185">Reference proteome</keyword>
<dbReference type="SMART" id="SM00903">
    <property type="entry name" value="Flavin_Reduct"/>
    <property type="match status" value="1"/>
</dbReference>
<name>A0A1I4G1W7_9ACTN</name>
<dbReference type="InParanoid" id="A0A1I4G1W7"/>
<dbReference type="PANTHER" id="PTHR30466:SF1">
    <property type="entry name" value="FMN REDUCTASE (NADH) RUTF"/>
    <property type="match status" value="1"/>
</dbReference>
<dbReference type="Pfam" id="PF01613">
    <property type="entry name" value="Flavin_Reduct"/>
    <property type="match status" value="1"/>
</dbReference>
<dbReference type="AlphaFoldDB" id="A0A1I4G1W7"/>
<dbReference type="InterPro" id="IPR002563">
    <property type="entry name" value="Flavin_Rdtase-like_dom"/>
</dbReference>
<dbReference type="GO" id="GO:0042602">
    <property type="term" value="F:riboflavin reductase (NADPH) activity"/>
    <property type="evidence" value="ECO:0007669"/>
    <property type="project" value="TreeGrafter"/>
</dbReference>
<dbReference type="InterPro" id="IPR012349">
    <property type="entry name" value="Split_barrel_FMN-bd"/>
</dbReference>
<organism evidence="3 4">
    <name type="scientific">Geodermatophilus ruber</name>
    <dbReference type="NCBI Taxonomy" id="504800"/>
    <lineage>
        <taxon>Bacteria</taxon>
        <taxon>Bacillati</taxon>
        <taxon>Actinomycetota</taxon>
        <taxon>Actinomycetes</taxon>
        <taxon>Geodermatophilales</taxon>
        <taxon>Geodermatophilaceae</taxon>
        <taxon>Geodermatophilus</taxon>
    </lineage>
</organism>
<dbReference type="EMBL" id="FOSW01000008">
    <property type="protein sequence ID" value="SFL24014.1"/>
    <property type="molecule type" value="Genomic_DNA"/>
</dbReference>
<sequence>MARTLTAAELRGAFSRFATGVTVVTYEVEGEPRGFTVNSFTSVSLDPPLALVSVARTAAAASRLAGARFAINVLSEDQEALALQFCGRQQDDLEIGWRMTPGQAPELDDVVAAYQCSGWQVVSAGDHDLHVAEVLSVRVEPEKSPLLFINGKFVTAATGFLLAG</sequence>
<evidence type="ECO:0000313" key="3">
    <source>
        <dbReference type="EMBL" id="SFL24014.1"/>
    </source>
</evidence>
<accession>A0A1I4G1W7</accession>
<proteinExistence type="predicted"/>
<dbReference type="Proteomes" id="UP000199152">
    <property type="component" value="Unassembled WGS sequence"/>
</dbReference>
<protein>
    <submittedName>
        <fullName evidence="3">NADH-FMN oxidoreductase RutF, flavin reductase (DIM6/NTAB) family</fullName>
    </submittedName>
</protein>
<dbReference type="Gene3D" id="2.30.110.10">
    <property type="entry name" value="Electron Transport, Fmn-binding Protein, Chain A"/>
    <property type="match status" value="1"/>
</dbReference>
<evidence type="ECO:0000256" key="1">
    <source>
        <dbReference type="ARBA" id="ARBA00023002"/>
    </source>
</evidence>
<reference evidence="4" key="1">
    <citation type="submission" date="2016-10" db="EMBL/GenBank/DDBJ databases">
        <authorList>
            <person name="Varghese N."/>
            <person name="Submissions S."/>
        </authorList>
    </citation>
    <scope>NUCLEOTIDE SEQUENCE [LARGE SCALE GENOMIC DNA]</scope>
    <source>
        <strain evidence="4">DSM 45317</strain>
    </source>
</reference>
<dbReference type="PANTHER" id="PTHR30466">
    <property type="entry name" value="FLAVIN REDUCTASE"/>
    <property type="match status" value="1"/>
</dbReference>
<feature type="domain" description="Flavin reductase like" evidence="2">
    <location>
        <begin position="14"/>
        <end position="155"/>
    </location>
</feature>
<dbReference type="RefSeq" id="WP_177212784.1">
    <property type="nucleotide sequence ID" value="NZ_FOSW01000008.1"/>
</dbReference>
<evidence type="ECO:0000313" key="4">
    <source>
        <dbReference type="Proteomes" id="UP000199152"/>
    </source>
</evidence>
<dbReference type="STRING" id="504800.SAMN04488085_108112"/>
<gene>
    <name evidence="3" type="ORF">SAMN04488085_108112</name>
</gene>
<dbReference type="InterPro" id="IPR050268">
    <property type="entry name" value="NADH-dep_flavin_reductase"/>
</dbReference>
<dbReference type="GO" id="GO:0010181">
    <property type="term" value="F:FMN binding"/>
    <property type="evidence" value="ECO:0007669"/>
    <property type="project" value="InterPro"/>
</dbReference>
<dbReference type="SUPFAM" id="SSF50475">
    <property type="entry name" value="FMN-binding split barrel"/>
    <property type="match status" value="1"/>
</dbReference>
<keyword evidence="1" id="KW-0560">Oxidoreductase</keyword>